<sequence>MSSRKKVEIPDKAWLDTLKFLMGPQWLKMRFVSRQVAEVVRGNISELPRIIIDNVHFSEAHLRSKPIEMVASGIAIPPSEKKEWFMKRGINVDARTDLQQQGALIGMGANYGNQSKPTIFYYAEANDLVKTSKTGRRKQKTVWRKIDLAYGQKCQVIGNPQNLIFSAEFNPDVNEYSWCSLEYFLNLLYNPLTFIKKVEMYALNENLTDAFFLGEDYGSFVHCGTFSVMGDFSKSLPWMQRNVRADWISIPGRFTNVEISYKEVGNLLLDTPWICANQTENVEPVKIEFESVQYWKWFIKILIKKFRTLTTIDHTVPLIEFAFYKAVDENTDLDFLAWDPEVVKLKPEDSHGAEAAYMISNGRNRMYIAIFERPDDRTTYDVSVKLYTNQSAIPSRKKVHILDDTWLESLKFLSFPNWPKALCVE</sequence>
<comment type="caution">
    <text evidence="1">The sequence shown here is derived from an EMBL/GenBank/DDBJ whole genome shotgun (WGS) entry which is preliminary data.</text>
</comment>
<reference evidence="1" key="1">
    <citation type="submission" date="2022-01" db="EMBL/GenBank/DDBJ databases">
        <title>Genome Sequence Resource for Two Populations of Ditylenchus destructor, the Migratory Endoparasitic Phytonematode.</title>
        <authorList>
            <person name="Zhang H."/>
            <person name="Lin R."/>
            <person name="Xie B."/>
        </authorList>
    </citation>
    <scope>NUCLEOTIDE SEQUENCE</scope>
    <source>
        <strain evidence="1">BazhouSP</strain>
    </source>
</reference>
<dbReference type="EMBL" id="JAKKPZ010000839">
    <property type="protein sequence ID" value="KAI1692013.1"/>
    <property type="molecule type" value="Genomic_DNA"/>
</dbReference>
<protein>
    <submittedName>
        <fullName evidence="1">Uncharacterized protein</fullName>
    </submittedName>
</protein>
<gene>
    <name evidence="1" type="ORF">DdX_21494</name>
</gene>
<proteinExistence type="predicted"/>
<dbReference type="Proteomes" id="UP001201812">
    <property type="component" value="Unassembled WGS sequence"/>
</dbReference>
<accession>A0AAD4MFQ8</accession>
<organism evidence="1 2">
    <name type="scientific">Ditylenchus destructor</name>
    <dbReference type="NCBI Taxonomy" id="166010"/>
    <lineage>
        <taxon>Eukaryota</taxon>
        <taxon>Metazoa</taxon>
        <taxon>Ecdysozoa</taxon>
        <taxon>Nematoda</taxon>
        <taxon>Chromadorea</taxon>
        <taxon>Rhabditida</taxon>
        <taxon>Tylenchina</taxon>
        <taxon>Tylenchomorpha</taxon>
        <taxon>Sphaerularioidea</taxon>
        <taxon>Anguinidae</taxon>
        <taxon>Anguininae</taxon>
        <taxon>Ditylenchus</taxon>
    </lineage>
</organism>
<evidence type="ECO:0000313" key="2">
    <source>
        <dbReference type="Proteomes" id="UP001201812"/>
    </source>
</evidence>
<name>A0AAD4MFQ8_9BILA</name>
<dbReference type="AlphaFoldDB" id="A0AAD4MFQ8"/>
<evidence type="ECO:0000313" key="1">
    <source>
        <dbReference type="EMBL" id="KAI1692013.1"/>
    </source>
</evidence>
<keyword evidence="2" id="KW-1185">Reference proteome</keyword>